<keyword evidence="3" id="KW-1185">Reference proteome</keyword>
<accession>A0ABD2PSM6</accession>
<protein>
    <submittedName>
        <fullName evidence="2">Uncharacterized protein</fullName>
    </submittedName>
</protein>
<reference evidence="2 3" key="1">
    <citation type="submission" date="2024-11" db="EMBL/GenBank/DDBJ databases">
        <title>Adaptive evolution of stress response genes in parasites aligns with host niche diversity.</title>
        <authorList>
            <person name="Hahn C."/>
            <person name="Resl P."/>
        </authorList>
    </citation>
    <scope>NUCLEOTIDE SEQUENCE [LARGE SCALE GENOMIC DNA]</scope>
    <source>
        <strain evidence="2">EGGRZ-B1_66</strain>
        <tissue evidence="2">Body</tissue>
    </source>
</reference>
<dbReference type="EMBL" id="JBJKFK010003289">
    <property type="protein sequence ID" value="KAL3310053.1"/>
    <property type="molecule type" value="Genomic_DNA"/>
</dbReference>
<evidence type="ECO:0000313" key="2">
    <source>
        <dbReference type="EMBL" id="KAL3310053.1"/>
    </source>
</evidence>
<feature type="region of interest" description="Disordered" evidence="1">
    <location>
        <begin position="20"/>
        <end position="41"/>
    </location>
</feature>
<sequence>MSAEGRSRLAARNAMEAISSHARFETSDLDSDPEPDQTDSEVELDDLVLNYESDNSEDVDLDDELVIGGELTPVMLEWVINEVKWTRRTN</sequence>
<feature type="compositionally biased region" description="Acidic residues" evidence="1">
    <location>
        <begin position="27"/>
        <end position="41"/>
    </location>
</feature>
<proteinExistence type="predicted"/>
<name>A0ABD2PSM6_9PLAT</name>
<dbReference type="AlphaFoldDB" id="A0ABD2PSM6"/>
<comment type="caution">
    <text evidence="2">The sequence shown here is derived from an EMBL/GenBank/DDBJ whole genome shotgun (WGS) entry which is preliminary data.</text>
</comment>
<evidence type="ECO:0000256" key="1">
    <source>
        <dbReference type="SAM" id="MobiDB-lite"/>
    </source>
</evidence>
<organism evidence="2 3">
    <name type="scientific">Cichlidogyrus casuarinus</name>
    <dbReference type="NCBI Taxonomy" id="1844966"/>
    <lineage>
        <taxon>Eukaryota</taxon>
        <taxon>Metazoa</taxon>
        <taxon>Spiralia</taxon>
        <taxon>Lophotrochozoa</taxon>
        <taxon>Platyhelminthes</taxon>
        <taxon>Monogenea</taxon>
        <taxon>Monopisthocotylea</taxon>
        <taxon>Dactylogyridea</taxon>
        <taxon>Ancyrocephalidae</taxon>
        <taxon>Cichlidogyrus</taxon>
    </lineage>
</organism>
<evidence type="ECO:0000313" key="3">
    <source>
        <dbReference type="Proteomes" id="UP001626550"/>
    </source>
</evidence>
<gene>
    <name evidence="2" type="ORF">Ciccas_011388</name>
</gene>
<dbReference type="Proteomes" id="UP001626550">
    <property type="component" value="Unassembled WGS sequence"/>
</dbReference>